<feature type="region of interest" description="Disordered" evidence="7">
    <location>
        <begin position="171"/>
        <end position="204"/>
    </location>
</feature>
<dbReference type="InterPro" id="IPR009057">
    <property type="entry name" value="Homeodomain-like_sf"/>
</dbReference>
<dbReference type="STRING" id="1676925.ENSPKIP00000028646"/>
<dbReference type="CDD" id="cd00086">
    <property type="entry name" value="homeodomain"/>
    <property type="match status" value="1"/>
</dbReference>
<accession>A0A3B3SF87</accession>
<name>A0A3B3SF87_9TELE</name>
<dbReference type="PROSITE" id="PS00027">
    <property type="entry name" value="HOMEOBOX_1"/>
    <property type="match status" value="1"/>
</dbReference>
<dbReference type="RefSeq" id="XP_023649131.1">
    <property type="nucleotide sequence ID" value="XM_023793363.1"/>
</dbReference>
<dbReference type="GO" id="GO:0007417">
    <property type="term" value="P:central nervous system development"/>
    <property type="evidence" value="ECO:0007669"/>
    <property type="project" value="TreeGrafter"/>
</dbReference>
<dbReference type="InterPro" id="IPR017970">
    <property type="entry name" value="Homeobox_CS"/>
</dbReference>
<keyword evidence="10" id="KW-1185">Reference proteome</keyword>
<dbReference type="KEGG" id="pki:111834272"/>
<dbReference type="SMART" id="SM00389">
    <property type="entry name" value="HOX"/>
    <property type="match status" value="1"/>
</dbReference>
<dbReference type="GO" id="GO:0000981">
    <property type="term" value="F:DNA-binding transcription factor activity, RNA polymerase II-specific"/>
    <property type="evidence" value="ECO:0007669"/>
    <property type="project" value="InterPro"/>
</dbReference>
<feature type="compositionally biased region" description="Basic and acidic residues" evidence="7">
    <location>
        <begin position="194"/>
        <end position="204"/>
    </location>
</feature>
<reference evidence="9" key="1">
    <citation type="submission" date="2025-08" db="UniProtKB">
        <authorList>
            <consortium name="Ensembl"/>
        </authorList>
    </citation>
    <scope>IDENTIFICATION</scope>
</reference>
<evidence type="ECO:0000256" key="4">
    <source>
        <dbReference type="ARBA" id="ARBA00023242"/>
    </source>
</evidence>
<dbReference type="GO" id="GO:0000978">
    <property type="term" value="F:RNA polymerase II cis-regulatory region sequence-specific DNA binding"/>
    <property type="evidence" value="ECO:0007669"/>
    <property type="project" value="TreeGrafter"/>
</dbReference>
<evidence type="ECO:0000256" key="7">
    <source>
        <dbReference type="SAM" id="MobiDB-lite"/>
    </source>
</evidence>
<evidence type="ECO:0000259" key="8">
    <source>
        <dbReference type="PROSITE" id="PS50071"/>
    </source>
</evidence>
<dbReference type="PROSITE" id="PS50071">
    <property type="entry name" value="HOMEOBOX_2"/>
    <property type="match status" value="1"/>
</dbReference>
<dbReference type="GO" id="GO:0005634">
    <property type="term" value="C:nucleus"/>
    <property type="evidence" value="ECO:0007669"/>
    <property type="project" value="UniProtKB-SubCell"/>
</dbReference>
<evidence type="ECO:0000256" key="1">
    <source>
        <dbReference type="ARBA" id="ARBA00004123"/>
    </source>
</evidence>
<feature type="compositionally biased region" description="Low complexity" evidence="7">
    <location>
        <begin position="182"/>
        <end position="191"/>
    </location>
</feature>
<dbReference type="SUPFAM" id="SSF46689">
    <property type="entry name" value="Homeodomain-like"/>
    <property type="match status" value="1"/>
</dbReference>
<sequence>MDTAQFSWSAYGAMSSKGQGTSGVRKSSFSIEAILSRGSPEPIQRSMGTQWAPMHTAATASPMWPPAGYLTTNTPYPHFYMSYQPQDENSDVHYNNGYAASCGKLISRRNYVRRTCRRIRTIFTDEQLKKLEEVFSKQRYMTGTEKVLLASALQLSETQVKVWFQNRRTRWRKTQEDDDKTGGSTETSGTKQGASERDSGSWSP</sequence>
<dbReference type="Pfam" id="PF00046">
    <property type="entry name" value="Homeodomain"/>
    <property type="match status" value="1"/>
</dbReference>
<evidence type="ECO:0000256" key="3">
    <source>
        <dbReference type="ARBA" id="ARBA00023155"/>
    </source>
</evidence>
<dbReference type="PANTHER" id="PTHR24339:SF67">
    <property type="entry name" value="GNOT1 HOMEODOMAIN PROTEIN-RELATED"/>
    <property type="match status" value="1"/>
</dbReference>
<dbReference type="Ensembl" id="ENSPKIT00000009428.1">
    <property type="protein sequence ID" value="ENSPKIP00000028646.1"/>
    <property type="gene ID" value="ENSPKIG00000010210.1"/>
</dbReference>
<protein>
    <submittedName>
        <fullName evidence="9">Homeobox protein not2-like</fullName>
    </submittedName>
</protein>
<keyword evidence="2 5" id="KW-0238">DNA-binding</keyword>
<reference evidence="9" key="2">
    <citation type="submission" date="2025-09" db="UniProtKB">
        <authorList>
            <consortium name="Ensembl"/>
        </authorList>
    </citation>
    <scope>IDENTIFICATION</scope>
</reference>
<evidence type="ECO:0000313" key="9">
    <source>
        <dbReference type="Ensembl" id="ENSPKIP00000028646.1"/>
    </source>
</evidence>
<dbReference type="Proteomes" id="UP000261540">
    <property type="component" value="Unplaced"/>
</dbReference>
<dbReference type="PANTHER" id="PTHR24339">
    <property type="entry name" value="HOMEOBOX PROTEIN EMX-RELATED"/>
    <property type="match status" value="1"/>
</dbReference>
<organism evidence="9 10">
    <name type="scientific">Paramormyrops kingsleyae</name>
    <dbReference type="NCBI Taxonomy" id="1676925"/>
    <lineage>
        <taxon>Eukaryota</taxon>
        <taxon>Metazoa</taxon>
        <taxon>Chordata</taxon>
        <taxon>Craniata</taxon>
        <taxon>Vertebrata</taxon>
        <taxon>Euteleostomi</taxon>
        <taxon>Actinopterygii</taxon>
        <taxon>Neopterygii</taxon>
        <taxon>Teleostei</taxon>
        <taxon>Osteoglossocephala</taxon>
        <taxon>Osteoglossomorpha</taxon>
        <taxon>Osteoglossiformes</taxon>
        <taxon>Mormyridae</taxon>
        <taxon>Paramormyrops</taxon>
    </lineage>
</organism>
<feature type="domain" description="Homeobox" evidence="8">
    <location>
        <begin position="114"/>
        <end position="174"/>
    </location>
</feature>
<keyword evidence="3 5" id="KW-0371">Homeobox</keyword>
<dbReference type="GeneID" id="111834272"/>
<dbReference type="InterPro" id="IPR050877">
    <property type="entry name" value="EMX-VAX-Noto_Homeobox_TFs"/>
</dbReference>
<dbReference type="GO" id="GO:0030182">
    <property type="term" value="P:neuron differentiation"/>
    <property type="evidence" value="ECO:0007669"/>
    <property type="project" value="TreeGrafter"/>
</dbReference>
<proteinExistence type="predicted"/>
<dbReference type="InterPro" id="IPR001356">
    <property type="entry name" value="HD"/>
</dbReference>
<keyword evidence="4 5" id="KW-0539">Nucleus</keyword>
<dbReference type="AlphaFoldDB" id="A0A3B3SF87"/>
<dbReference type="GeneTree" id="ENSGT00940000154361"/>
<evidence type="ECO:0000256" key="5">
    <source>
        <dbReference type="PROSITE-ProRule" id="PRU00108"/>
    </source>
</evidence>
<evidence type="ECO:0000256" key="6">
    <source>
        <dbReference type="RuleBase" id="RU000682"/>
    </source>
</evidence>
<evidence type="ECO:0000313" key="10">
    <source>
        <dbReference type="Proteomes" id="UP000261540"/>
    </source>
</evidence>
<evidence type="ECO:0000256" key="2">
    <source>
        <dbReference type="ARBA" id="ARBA00023125"/>
    </source>
</evidence>
<feature type="DNA-binding region" description="Homeobox" evidence="5">
    <location>
        <begin position="116"/>
        <end position="175"/>
    </location>
</feature>
<dbReference type="Gene3D" id="1.10.10.60">
    <property type="entry name" value="Homeodomain-like"/>
    <property type="match status" value="1"/>
</dbReference>
<dbReference type="OrthoDB" id="6159439at2759"/>
<comment type="subcellular location">
    <subcellularLocation>
        <location evidence="1 5 6">Nucleus</location>
    </subcellularLocation>
</comment>